<evidence type="ECO:0000313" key="1">
    <source>
        <dbReference type="EMBL" id="MCP9276484.1"/>
    </source>
</evidence>
<accession>A0ABT1MBD6</accession>
<organism evidence="1 2">
    <name type="scientific">Mycolicibacterium arenosum</name>
    <dbReference type="NCBI Taxonomy" id="2952157"/>
    <lineage>
        <taxon>Bacteria</taxon>
        <taxon>Bacillati</taxon>
        <taxon>Actinomycetota</taxon>
        <taxon>Actinomycetes</taxon>
        <taxon>Mycobacteriales</taxon>
        <taxon>Mycobacteriaceae</taxon>
        <taxon>Mycolicibacterium</taxon>
    </lineage>
</organism>
<keyword evidence="2" id="KW-1185">Reference proteome</keyword>
<reference evidence="1 2" key="1">
    <citation type="submission" date="2022-06" db="EMBL/GenBank/DDBJ databases">
        <title>Mycolicibacterium sp. CAU 1645 isolated from seawater.</title>
        <authorList>
            <person name="Kim W."/>
        </authorList>
    </citation>
    <scope>NUCLEOTIDE SEQUENCE [LARGE SCALE GENOMIC DNA]</scope>
    <source>
        <strain evidence="1 2">CAU 1645</strain>
    </source>
</reference>
<dbReference type="EMBL" id="JANDBD010000017">
    <property type="protein sequence ID" value="MCP9276484.1"/>
    <property type="molecule type" value="Genomic_DNA"/>
</dbReference>
<gene>
    <name evidence="1" type="ORF">NM203_30280</name>
</gene>
<name>A0ABT1MBD6_9MYCO</name>
<proteinExistence type="predicted"/>
<protein>
    <submittedName>
        <fullName evidence="1">Uncharacterized protein</fullName>
    </submittedName>
</protein>
<evidence type="ECO:0000313" key="2">
    <source>
        <dbReference type="Proteomes" id="UP001651690"/>
    </source>
</evidence>
<comment type="caution">
    <text evidence="1">The sequence shown here is derived from an EMBL/GenBank/DDBJ whole genome shotgun (WGS) entry which is preliminary data.</text>
</comment>
<sequence length="98" mass="9908">MAENPIKIEAPAFGRTAAQWFAEAPTSPGAPPVSAVAVPNPLDESVLAVLAEWPAVHESLVADRLAKATAFTTANGGTTAILTAEDAANAADISAIEV</sequence>
<dbReference type="Proteomes" id="UP001651690">
    <property type="component" value="Unassembled WGS sequence"/>
</dbReference>
<dbReference type="RefSeq" id="WP_255064526.1">
    <property type="nucleotide sequence ID" value="NZ_JANDBD010000017.1"/>
</dbReference>